<sequence length="429" mass="51251">MKKIYSDKNVYEASMERIKYIFDNFDHVYVSFSGGKDSGVMLNLVLKYLKDNQLKRKITLMHLDYEAQYEMTTEYVKLMEDKYKDYLNIYHVCVPFKVSTCTSMFQNYWRPWEEAKKDIWVRDLPKNAMTKDDFDFYDKNQWDYDFQEKLSVWSHKREKAEKTAVLVGIRTQESLHRWRTIAKERNSYYADKKYSKKIADNVYNFYPIYDWTTEDIWVANAKFAWDYNKLYDLYYQAGLPVETMRVASPFISEGQETLKLYKVIEPHTWGKLVSRVNGVNFTGLYGGTTAMGWKNITKPDNMTWKQYMEFLLDTLPENTRQNYLNKLETSIKFWKEKGGVLSDEVIKELDDLSIKYEIGTHNYKTTKKAVKLDYLDDLDIKEFKAIPTYKRMCICILKNDHTCKYMGFSPTKIEMQKRKEAIEKYGKLL</sequence>
<proteinExistence type="predicted"/>
<dbReference type="CDD" id="cd23947">
    <property type="entry name" value="PAPS_reductase-like_YbdN"/>
    <property type="match status" value="1"/>
</dbReference>
<dbReference type="EMBL" id="FOGM01000001">
    <property type="protein sequence ID" value="SER07937.1"/>
    <property type="molecule type" value="Genomic_DNA"/>
</dbReference>
<dbReference type="Pfam" id="PF01507">
    <property type="entry name" value="PAPS_reduct"/>
    <property type="match status" value="1"/>
</dbReference>
<dbReference type="InterPro" id="IPR014729">
    <property type="entry name" value="Rossmann-like_a/b/a_fold"/>
</dbReference>
<evidence type="ECO:0000313" key="2">
    <source>
        <dbReference type="EMBL" id="SER07937.1"/>
    </source>
</evidence>
<dbReference type="AlphaFoldDB" id="A0A1H9L9R4"/>
<reference evidence="2 3" key="1">
    <citation type="submission" date="2016-10" db="EMBL/GenBank/DDBJ databases">
        <authorList>
            <person name="de Groot N.N."/>
        </authorList>
    </citation>
    <scope>NUCLEOTIDE SEQUENCE [LARGE SCALE GENOMIC DNA]</scope>
    <source>
        <strain evidence="2 3">VTM2R47</strain>
    </source>
</reference>
<protein>
    <submittedName>
        <fullName evidence="2">Predicted phosphoadenosine phosphosulfate sulfurtransferase, contains C-terminal DUF3440 domain</fullName>
    </submittedName>
</protein>
<dbReference type="PANTHER" id="PTHR30083">
    <property type="entry name" value="TRANSCRIPTIONAL REGULATOR-RELATED"/>
    <property type="match status" value="1"/>
</dbReference>
<organism evidence="2 3">
    <name type="scientific">Streptococcus gallolyticus</name>
    <dbReference type="NCBI Taxonomy" id="315405"/>
    <lineage>
        <taxon>Bacteria</taxon>
        <taxon>Bacillati</taxon>
        <taxon>Bacillota</taxon>
        <taxon>Bacilli</taxon>
        <taxon>Lactobacillales</taxon>
        <taxon>Streptococcaceae</taxon>
        <taxon>Streptococcus</taxon>
    </lineage>
</organism>
<evidence type="ECO:0000313" key="3">
    <source>
        <dbReference type="Proteomes" id="UP000182712"/>
    </source>
</evidence>
<keyword evidence="2" id="KW-0808">Transferase</keyword>
<dbReference type="PANTHER" id="PTHR30083:SF0">
    <property type="entry name" value="3'-PHOSPHOADENOSINE 5'-PHOSPHOSULFATE SULFOTRANSFERASE (PAPS REDUCTASE)_FAD SYNTHETASE"/>
    <property type="match status" value="1"/>
</dbReference>
<gene>
    <name evidence="2" type="ORF">SAMN04487840_10124</name>
</gene>
<dbReference type="InterPro" id="IPR002500">
    <property type="entry name" value="PAPS_reduct_dom"/>
</dbReference>
<evidence type="ECO:0000259" key="1">
    <source>
        <dbReference type="Pfam" id="PF01507"/>
    </source>
</evidence>
<name>A0A1H9L9R4_9STRE</name>
<accession>A0A1H9L9R4</accession>
<dbReference type="RefSeq" id="WP_256201648.1">
    <property type="nucleotide sequence ID" value="NZ_FOGM01000001.1"/>
</dbReference>
<dbReference type="Pfam" id="PF11922">
    <property type="entry name" value="DUF3440"/>
    <property type="match status" value="1"/>
</dbReference>
<dbReference type="SUPFAM" id="SSF52402">
    <property type="entry name" value="Adenine nucleotide alpha hydrolases-like"/>
    <property type="match status" value="1"/>
</dbReference>
<dbReference type="GO" id="GO:0016740">
    <property type="term" value="F:transferase activity"/>
    <property type="evidence" value="ECO:0007669"/>
    <property type="project" value="UniProtKB-KW"/>
</dbReference>
<dbReference type="GO" id="GO:0071453">
    <property type="term" value="P:cellular response to oxygen levels"/>
    <property type="evidence" value="ECO:0007669"/>
    <property type="project" value="TreeGrafter"/>
</dbReference>
<dbReference type="Gene3D" id="3.40.50.620">
    <property type="entry name" value="HUPs"/>
    <property type="match status" value="1"/>
</dbReference>
<feature type="domain" description="Phosphoadenosine phosphosulphate reductase" evidence="1">
    <location>
        <begin position="28"/>
        <end position="235"/>
    </location>
</feature>
<dbReference type="InterPro" id="IPR021845">
    <property type="entry name" value="DUF3440"/>
</dbReference>
<dbReference type="Proteomes" id="UP000182712">
    <property type="component" value="Unassembled WGS sequence"/>
</dbReference>